<dbReference type="InterPro" id="IPR044861">
    <property type="entry name" value="IPNS-like_FE2OG_OXY"/>
</dbReference>
<dbReference type="PANTHER" id="PTHR10209">
    <property type="entry name" value="OXIDOREDUCTASE, 2OG-FE II OXYGENASE FAMILY PROTEIN"/>
    <property type="match status" value="1"/>
</dbReference>
<accession>A0A8H6AF93</accession>
<gene>
    <name evidence="8" type="ORF">ETB97_008648</name>
</gene>
<keyword evidence="3" id="KW-0560">Oxidoreductase</keyword>
<keyword evidence="9" id="KW-1185">Reference proteome</keyword>
<dbReference type="GO" id="GO:0016491">
    <property type="term" value="F:oxidoreductase activity"/>
    <property type="evidence" value="ECO:0007669"/>
    <property type="project" value="UniProtKB-KW"/>
</dbReference>
<evidence type="ECO:0000259" key="7">
    <source>
        <dbReference type="Pfam" id="PF14226"/>
    </source>
</evidence>
<sequence>MTVQGPPIIDLAAFYGHEFPAKEMLIRKMRRACESYGFFQIINHGIPSDLQQSIFQQSKDLFGLPSEVKERYSLDTNKSDQGYERLRSQSFEKRTRGDLKEGIYSGKNLPLDDPEPTGTPKKCATQATSEKQWMSIYVALSSLVEGILQILARTLDLDEHTFDEFCEHPIAILRLLHYPTQGPDASELERGIKLPSYPAFDSLPSKGIGAHTDFGAVTILLQDETGGLQVWNNMSSEWVDVIAIPALMLCIWVI</sequence>
<evidence type="ECO:0008006" key="10">
    <source>
        <dbReference type="Google" id="ProtNLM"/>
    </source>
</evidence>
<dbReference type="Pfam" id="PF03171">
    <property type="entry name" value="2OG-FeII_Oxy"/>
    <property type="match status" value="1"/>
</dbReference>
<evidence type="ECO:0000256" key="4">
    <source>
        <dbReference type="ARBA" id="ARBA00023004"/>
    </source>
</evidence>
<dbReference type="Proteomes" id="UP000541154">
    <property type="component" value="Unassembled WGS sequence"/>
</dbReference>
<evidence type="ECO:0000313" key="8">
    <source>
        <dbReference type="EMBL" id="KAF5866844.1"/>
    </source>
</evidence>
<evidence type="ECO:0000256" key="2">
    <source>
        <dbReference type="ARBA" id="ARBA00022723"/>
    </source>
</evidence>
<dbReference type="EMBL" id="SPNV01000004">
    <property type="protein sequence ID" value="KAF5866844.1"/>
    <property type="molecule type" value="Genomic_DNA"/>
</dbReference>
<dbReference type="InterPro" id="IPR027443">
    <property type="entry name" value="IPNS-like_sf"/>
</dbReference>
<feature type="domain" description="Isopenicillin N synthase-like Fe(2+) 2OG dioxygenase" evidence="6">
    <location>
        <begin position="201"/>
        <end position="243"/>
    </location>
</feature>
<reference evidence="8 9" key="1">
    <citation type="submission" date="2019-04" db="EMBL/GenBank/DDBJ databases">
        <title>Aspergillus burnettii sp. nov., novel species from soil in southeast Queensland.</title>
        <authorList>
            <person name="Gilchrist C.L.M."/>
            <person name="Pitt J.I."/>
            <person name="Lange L."/>
            <person name="Lacey H.J."/>
            <person name="Vuong D."/>
            <person name="Midgley D.J."/>
            <person name="Greenfield P."/>
            <person name="Bradbury M."/>
            <person name="Lacey E."/>
            <person name="Busk P.K."/>
            <person name="Pilgaard B."/>
            <person name="Chooi Y.H."/>
            <person name="Piggott A.M."/>
        </authorList>
    </citation>
    <scope>NUCLEOTIDE SEQUENCE [LARGE SCALE GENOMIC DNA]</scope>
    <source>
        <strain evidence="8 9">FRR 5400</strain>
    </source>
</reference>
<keyword evidence="2" id="KW-0479">Metal-binding</keyword>
<evidence type="ECO:0000256" key="3">
    <source>
        <dbReference type="ARBA" id="ARBA00023002"/>
    </source>
</evidence>
<evidence type="ECO:0000259" key="6">
    <source>
        <dbReference type="Pfam" id="PF03171"/>
    </source>
</evidence>
<evidence type="ECO:0000313" key="9">
    <source>
        <dbReference type="Proteomes" id="UP000541154"/>
    </source>
</evidence>
<protein>
    <recommendedName>
        <fullName evidence="10">Fe2OG dioxygenase domain-containing protein</fullName>
    </recommendedName>
</protein>
<keyword evidence="4" id="KW-0408">Iron</keyword>
<name>A0A8H6AF93_PETAA</name>
<dbReference type="GO" id="GO:0046872">
    <property type="term" value="F:metal ion binding"/>
    <property type="evidence" value="ECO:0007669"/>
    <property type="project" value="UniProtKB-KW"/>
</dbReference>
<dbReference type="Gene3D" id="2.60.120.330">
    <property type="entry name" value="B-lactam Antibiotic, Isopenicillin N Synthase, Chain"/>
    <property type="match status" value="1"/>
</dbReference>
<dbReference type="AlphaFoldDB" id="A0A8H6AF93"/>
<dbReference type="Pfam" id="PF14226">
    <property type="entry name" value="DIOX_N"/>
    <property type="match status" value="1"/>
</dbReference>
<feature type="domain" description="Non-haem dioxygenase N-terminal" evidence="7">
    <location>
        <begin position="7"/>
        <end position="117"/>
    </location>
</feature>
<dbReference type="PANTHER" id="PTHR10209:SF867">
    <property type="entry name" value="2-OXOGLUTARATE (2OG) AND FE(II)-DEPENDENT OXYGENASE SUPERFAMILY PROTEIN"/>
    <property type="match status" value="1"/>
</dbReference>
<proteinExistence type="inferred from homology"/>
<dbReference type="SUPFAM" id="SSF51197">
    <property type="entry name" value="Clavaminate synthase-like"/>
    <property type="match status" value="1"/>
</dbReference>
<comment type="similarity">
    <text evidence="1">Belongs to the iron/ascorbate-dependent oxidoreductase family.</text>
</comment>
<organism evidence="8 9">
    <name type="scientific">Petromyces alliaceus</name>
    <name type="common">Aspergillus alliaceus</name>
    <dbReference type="NCBI Taxonomy" id="209559"/>
    <lineage>
        <taxon>Eukaryota</taxon>
        <taxon>Fungi</taxon>
        <taxon>Dikarya</taxon>
        <taxon>Ascomycota</taxon>
        <taxon>Pezizomycotina</taxon>
        <taxon>Eurotiomycetes</taxon>
        <taxon>Eurotiomycetidae</taxon>
        <taxon>Eurotiales</taxon>
        <taxon>Aspergillaceae</taxon>
        <taxon>Aspergillus</taxon>
        <taxon>Aspergillus subgen. Circumdati</taxon>
    </lineage>
</organism>
<feature type="region of interest" description="Disordered" evidence="5">
    <location>
        <begin position="103"/>
        <end position="123"/>
    </location>
</feature>
<evidence type="ECO:0000256" key="5">
    <source>
        <dbReference type="SAM" id="MobiDB-lite"/>
    </source>
</evidence>
<dbReference type="InterPro" id="IPR026992">
    <property type="entry name" value="DIOX_N"/>
</dbReference>
<comment type="caution">
    <text evidence="8">The sequence shown here is derived from an EMBL/GenBank/DDBJ whole genome shotgun (WGS) entry which is preliminary data.</text>
</comment>
<evidence type="ECO:0000256" key="1">
    <source>
        <dbReference type="ARBA" id="ARBA00008056"/>
    </source>
</evidence>